<dbReference type="PANTHER" id="PTHR24416:SF564">
    <property type="entry name" value="MACROPHAGE-STIMULATING PROTEIN RECEPTOR"/>
    <property type="match status" value="1"/>
</dbReference>
<dbReference type="Pfam" id="PF01403">
    <property type="entry name" value="Sema"/>
    <property type="match status" value="1"/>
</dbReference>
<evidence type="ECO:0000256" key="7">
    <source>
        <dbReference type="ARBA" id="ARBA00022729"/>
    </source>
</evidence>
<accession>A0A8W8LMB3</accession>
<comment type="similarity">
    <text evidence="2">Belongs to the plexin family.</text>
</comment>
<keyword evidence="11 21" id="KW-0067">ATP-binding</keyword>
<comment type="catalytic activity">
    <reaction evidence="19">
        <text>L-tyrosyl-[protein] + ATP = O-phospho-L-tyrosyl-[protein] + ADP + H(+)</text>
        <dbReference type="Rhea" id="RHEA:10596"/>
        <dbReference type="Rhea" id="RHEA-COMP:10136"/>
        <dbReference type="Rhea" id="RHEA-COMP:20101"/>
        <dbReference type="ChEBI" id="CHEBI:15378"/>
        <dbReference type="ChEBI" id="CHEBI:30616"/>
        <dbReference type="ChEBI" id="CHEBI:46858"/>
        <dbReference type="ChEBI" id="CHEBI:61978"/>
        <dbReference type="ChEBI" id="CHEBI:456216"/>
        <dbReference type="EC" id="2.7.10.1"/>
    </reaction>
</comment>
<evidence type="ECO:0000313" key="25">
    <source>
        <dbReference type="EnsemblMetazoa" id="G28690.1:cds"/>
    </source>
</evidence>
<evidence type="ECO:0000256" key="22">
    <source>
        <dbReference type="SAM" id="Phobius"/>
    </source>
</evidence>
<organism evidence="25 26">
    <name type="scientific">Magallana gigas</name>
    <name type="common">Pacific oyster</name>
    <name type="synonym">Crassostrea gigas</name>
    <dbReference type="NCBI Taxonomy" id="29159"/>
    <lineage>
        <taxon>Eukaryota</taxon>
        <taxon>Metazoa</taxon>
        <taxon>Spiralia</taxon>
        <taxon>Lophotrochozoa</taxon>
        <taxon>Mollusca</taxon>
        <taxon>Bivalvia</taxon>
        <taxon>Autobranchia</taxon>
        <taxon>Pteriomorphia</taxon>
        <taxon>Ostreida</taxon>
        <taxon>Ostreoidea</taxon>
        <taxon>Ostreidae</taxon>
        <taxon>Magallana</taxon>
    </lineage>
</organism>
<keyword evidence="18" id="KW-0325">Glycoprotein</keyword>
<dbReference type="InterPro" id="IPR001627">
    <property type="entry name" value="Semap_dom"/>
</dbReference>
<dbReference type="Gene3D" id="3.30.200.20">
    <property type="entry name" value="Phosphorylase Kinase, domain 1"/>
    <property type="match status" value="1"/>
</dbReference>
<dbReference type="PROSITE" id="PS51004">
    <property type="entry name" value="SEMA"/>
    <property type="match status" value="1"/>
</dbReference>
<feature type="domain" description="Protein kinase" evidence="23">
    <location>
        <begin position="863"/>
        <end position="1124"/>
    </location>
</feature>
<dbReference type="SUPFAM" id="SSF56112">
    <property type="entry name" value="Protein kinase-like (PK-like)"/>
    <property type="match status" value="1"/>
</dbReference>
<keyword evidence="7" id="KW-0732">Signal</keyword>
<evidence type="ECO:0000256" key="6">
    <source>
        <dbReference type="ARBA" id="ARBA00022692"/>
    </source>
</evidence>
<dbReference type="Gene3D" id="2.130.10.10">
    <property type="entry name" value="YVTN repeat-like/Quinoprotein amine dehydrogenase"/>
    <property type="match status" value="1"/>
</dbReference>
<dbReference type="GO" id="GO:0043235">
    <property type="term" value="C:receptor complex"/>
    <property type="evidence" value="ECO:0007669"/>
    <property type="project" value="TreeGrafter"/>
</dbReference>
<evidence type="ECO:0000256" key="13">
    <source>
        <dbReference type="ARBA" id="ARBA00022989"/>
    </source>
</evidence>
<dbReference type="SUPFAM" id="SSF81296">
    <property type="entry name" value="E set domains"/>
    <property type="match status" value="3"/>
</dbReference>
<keyword evidence="26" id="KW-1185">Reference proteome</keyword>
<evidence type="ECO:0000256" key="20">
    <source>
        <dbReference type="PROSITE-ProRule" id="PRU00352"/>
    </source>
</evidence>
<keyword evidence="13 22" id="KW-1133">Transmembrane helix</keyword>
<keyword evidence="17" id="KW-0675">Receptor</keyword>
<dbReference type="InterPro" id="IPR002909">
    <property type="entry name" value="IPT_dom"/>
</dbReference>
<dbReference type="PROSITE" id="PS00107">
    <property type="entry name" value="PROTEIN_KINASE_ATP"/>
    <property type="match status" value="1"/>
</dbReference>
<dbReference type="Gene3D" id="1.10.510.10">
    <property type="entry name" value="Transferase(Phosphotransferase) domain 1"/>
    <property type="match status" value="1"/>
</dbReference>
<dbReference type="PANTHER" id="PTHR24416">
    <property type="entry name" value="TYROSINE-PROTEIN KINASE RECEPTOR"/>
    <property type="match status" value="1"/>
</dbReference>
<dbReference type="Proteomes" id="UP000005408">
    <property type="component" value="Unassembled WGS sequence"/>
</dbReference>
<evidence type="ECO:0000256" key="19">
    <source>
        <dbReference type="ARBA" id="ARBA00051243"/>
    </source>
</evidence>
<evidence type="ECO:0000256" key="17">
    <source>
        <dbReference type="ARBA" id="ARBA00023170"/>
    </source>
</evidence>
<evidence type="ECO:0000313" key="26">
    <source>
        <dbReference type="Proteomes" id="UP000005408"/>
    </source>
</evidence>
<dbReference type="InterPro" id="IPR016201">
    <property type="entry name" value="PSI"/>
</dbReference>
<feature type="binding site" evidence="21">
    <location>
        <position position="896"/>
    </location>
    <ligand>
        <name>ATP</name>
        <dbReference type="ChEBI" id="CHEBI:30616"/>
    </ligand>
</feature>
<dbReference type="PRINTS" id="PR00109">
    <property type="entry name" value="TYRKINASE"/>
</dbReference>
<dbReference type="SUPFAM" id="SSF101912">
    <property type="entry name" value="Sema domain"/>
    <property type="match status" value="1"/>
</dbReference>
<dbReference type="GO" id="GO:0007169">
    <property type="term" value="P:cell surface receptor protein tyrosine kinase signaling pathway"/>
    <property type="evidence" value="ECO:0007669"/>
    <property type="project" value="TreeGrafter"/>
</dbReference>
<dbReference type="InterPro" id="IPR036352">
    <property type="entry name" value="Semap_dom_sf"/>
</dbReference>
<dbReference type="SMART" id="SM00219">
    <property type="entry name" value="TyrKc"/>
    <property type="match status" value="1"/>
</dbReference>
<dbReference type="SUPFAM" id="SSF103575">
    <property type="entry name" value="Plexin repeat"/>
    <property type="match status" value="1"/>
</dbReference>
<evidence type="ECO:0000256" key="2">
    <source>
        <dbReference type="ARBA" id="ARBA00010297"/>
    </source>
</evidence>
<comment type="subcellular location">
    <subcellularLocation>
        <location evidence="1">Membrane</location>
        <topology evidence="1">Single-pass membrane protein</topology>
    </subcellularLocation>
</comment>
<evidence type="ECO:0000256" key="9">
    <source>
        <dbReference type="ARBA" id="ARBA00022741"/>
    </source>
</evidence>
<dbReference type="GO" id="GO:0004714">
    <property type="term" value="F:transmembrane receptor protein tyrosine kinase activity"/>
    <property type="evidence" value="ECO:0007669"/>
    <property type="project" value="UniProtKB-EC"/>
</dbReference>
<evidence type="ECO:0000256" key="14">
    <source>
        <dbReference type="ARBA" id="ARBA00023136"/>
    </source>
</evidence>
<dbReference type="InterPro" id="IPR000719">
    <property type="entry name" value="Prot_kinase_dom"/>
</dbReference>
<dbReference type="Pfam" id="PF01437">
    <property type="entry name" value="PSI"/>
    <property type="match status" value="1"/>
</dbReference>
<dbReference type="Gene3D" id="3.30.1680.10">
    <property type="entry name" value="ligand-binding face of the semaphorins, domain 2"/>
    <property type="match status" value="1"/>
</dbReference>
<keyword evidence="6 22" id="KW-0812">Transmembrane</keyword>
<reference evidence="25" key="1">
    <citation type="submission" date="2022-08" db="UniProtKB">
        <authorList>
            <consortium name="EnsemblMetazoa"/>
        </authorList>
    </citation>
    <scope>IDENTIFICATION</scope>
    <source>
        <strain evidence="25">05x7-T-G4-1.051#20</strain>
    </source>
</reference>
<evidence type="ECO:0000256" key="15">
    <source>
        <dbReference type="ARBA" id="ARBA00023137"/>
    </source>
</evidence>
<dbReference type="InterPro" id="IPR050122">
    <property type="entry name" value="RTK"/>
</dbReference>
<dbReference type="Pfam" id="PF01833">
    <property type="entry name" value="TIG"/>
    <property type="match status" value="2"/>
</dbReference>
<keyword evidence="8" id="KW-0677">Repeat</keyword>
<evidence type="ECO:0000256" key="16">
    <source>
        <dbReference type="ARBA" id="ARBA00023157"/>
    </source>
</evidence>
<dbReference type="PROSITE" id="PS50011">
    <property type="entry name" value="PROTEIN_KINASE_DOM"/>
    <property type="match status" value="1"/>
</dbReference>
<dbReference type="InterPro" id="IPR017441">
    <property type="entry name" value="Protein_kinase_ATP_BS"/>
</dbReference>
<evidence type="ECO:0000259" key="23">
    <source>
        <dbReference type="PROSITE" id="PS50011"/>
    </source>
</evidence>
<evidence type="ECO:0000259" key="24">
    <source>
        <dbReference type="PROSITE" id="PS51004"/>
    </source>
</evidence>
<feature type="domain" description="Sema" evidence="24">
    <location>
        <begin position="1"/>
        <end position="301"/>
    </location>
</feature>
<dbReference type="EnsemblMetazoa" id="G28690.1">
    <property type="protein sequence ID" value="G28690.1:cds"/>
    <property type="gene ID" value="G28690"/>
</dbReference>
<dbReference type="AlphaFoldDB" id="A0A8W8LMB3"/>
<keyword evidence="5" id="KW-0808">Transferase</keyword>
<dbReference type="GO" id="GO:0016477">
    <property type="term" value="P:cell migration"/>
    <property type="evidence" value="ECO:0007669"/>
    <property type="project" value="TreeGrafter"/>
</dbReference>
<dbReference type="GO" id="GO:0005886">
    <property type="term" value="C:plasma membrane"/>
    <property type="evidence" value="ECO:0007669"/>
    <property type="project" value="TreeGrafter"/>
</dbReference>
<keyword evidence="15" id="KW-0829">Tyrosine-protein kinase</keyword>
<dbReference type="GO" id="GO:0007399">
    <property type="term" value="P:nervous system development"/>
    <property type="evidence" value="ECO:0007669"/>
    <property type="project" value="TreeGrafter"/>
</dbReference>
<proteinExistence type="inferred from homology"/>
<evidence type="ECO:0000256" key="21">
    <source>
        <dbReference type="PROSITE-ProRule" id="PRU10141"/>
    </source>
</evidence>
<dbReference type="InterPro" id="IPR002165">
    <property type="entry name" value="Plexin_repeat"/>
</dbReference>
<evidence type="ECO:0000256" key="8">
    <source>
        <dbReference type="ARBA" id="ARBA00022737"/>
    </source>
</evidence>
<evidence type="ECO:0000256" key="18">
    <source>
        <dbReference type="ARBA" id="ARBA00023180"/>
    </source>
</evidence>
<evidence type="ECO:0000256" key="5">
    <source>
        <dbReference type="ARBA" id="ARBA00022679"/>
    </source>
</evidence>
<dbReference type="Gene3D" id="2.60.40.10">
    <property type="entry name" value="Immunoglobulins"/>
    <property type="match status" value="2"/>
</dbReference>
<dbReference type="EC" id="2.7.10.1" evidence="3"/>
<dbReference type="InterPro" id="IPR020635">
    <property type="entry name" value="Tyr_kinase_cat_dom"/>
</dbReference>
<dbReference type="SMART" id="SM00423">
    <property type="entry name" value="PSI"/>
    <property type="match status" value="1"/>
</dbReference>
<dbReference type="InterPro" id="IPR011009">
    <property type="entry name" value="Kinase-like_dom_sf"/>
</dbReference>
<keyword evidence="16" id="KW-1015">Disulfide bond</keyword>
<evidence type="ECO:0000256" key="4">
    <source>
        <dbReference type="ARBA" id="ARBA00022553"/>
    </source>
</evidence>
<dbReference type="PROSITE" id="PS00109">
    <property type="entry name" value="PROTEIN_KINASE_TYR"/>
    <property type="match status" value="1"/>
</dbReference>
<dbReference type="InterPro" id="IPR013783">
    <property type="entry name" value="Ig-like_fold"/>
</dbReference>
<dbReference type="FunFam" id="1.10.510.10:FF:000554">
    <property type="entry name" value="Predicted protein"/>
    <property type="match status" value="1"/>
</dbReference>
<keyword evidence="4" id="KW-0597">Phosphoprotein</keyword>
<name>A0A8W8LMB3_MAGGI</name>
<keyword evidence="9 21" id="KW-0547">Nucleotide-binding</keyword>
<sequence length="1174" mass="133807">MVGTAWDGRIDKVQDEFSFKKLEDLEFSYESYFSHLGVCKEKRSHSRLKFVYGFQDGNEFVYTVYLKVRKDKGRDYFETKIARICQNDNYMGSFNELKLSCDGHNIATVAYFSNRSYLYVAFGIGNQSLEVRPSSVVCKYSMQDIRRQFENSIIICYSNINKDGYTPPRWSSCSSETKCHTPQSVSAGNICNTSGLYRLQGVEATESVQPKSTVIFKMDKAIATSLLPQKLQGHVDDIVWIGSSDGFLYKVNSQPSNRFIVYAKYDLTKNRNVRVEPDVEIDSRAQIAYFLYGNKVSMFPLTSCRIHTTCGACVLNRDPLGCGWCRDKCLKNEECRSTWYNDSCPPFIHKVTPHDGPTAGGTIIRMVGENFGQTNFSSPKVTIGSIDCENITWNDTIIWCTSPPVDKVLYVGQVVVEAAQQTSTYGYKVSGKSEIDIHNFSYKVPVVYSISPTFGPRHGNTIVTINGNNLDVGSNTYVSMCRLLSKNSTSIICKTIECVEIRSGDKGFQHSKPCPFCHQFKLTIDNFRTDVVNESFCYRPDPVIKDISRKNTIIRGGLNFEIVGYHFDSVSTYVLRTIINSSVSQDTFCTHLNGTEIICKTPDLTNTSIRSIVEIIVLFDGDDFYWKDQHRNEPFYLRVFEDPFIETLDISLSTDVLQDKRFLELKGSNLQSLKPEDIFITLDEMDCPVIYIDSSLLRCDLSVTMDKTKTSVTNLSFDVEVSIGNLRMSLGRLSLIHQERLNLTGNKTLIPSVLILFFFVLLTIGIICMKKSRIGPFKRKIIHHESSVVFHADSAGQQISRRLMPDPDPESSTSARLNDYVRDFDGNLLDHVPYGGNQSDFADTVHVLEKQNLLIDGDCLRFDRNCSNLGRGNFGCVYKAFLKRPGENFEIIVAVKTIIRSNDVDVTAFLNEALIMKDFNHPNVLTLIGITLDKGEFPMVILPFMQNGSLLSYIRNENNMPTVKHLVSYGLHIARGMEYMADNKFVHRDLAARNCMLDVNFTVKVADFGLTRDVYSKEYYSSENKQRLPVKWMAPESLEQGKYSAKSDVWSYGVLLWELMTRGAIPYPEVDNWDVGAYIKSGRRLPRPEYCQPYLYRLMRFCWQENPDKRPTFNRIREEIERMLNIKNDSKMAGDTHVELDRCTNYHYMDEMSLARQRSLSTKWSTSSEDAALL</sequence>
<keyword evidence="12" id="KW-0832">Ubl conjugation</keyword>
<keyword evidence="10" id="KW-0418">Kinase</keyword>
<feature type="transmembrane region" description="Helical" evidence="22">
    <location>
        <begin position="749"/>
        <end position="769"/>
    </location>
</feature>
<dbReference type="InterPro" id="IPR001245">
    <property type="entry name" value="Ser-Thr/Tyr_kinase_cat_dom"/>
</dbReference>
<evidence type="ECO:0000256" key="12">
    <source>
        <dbReference type="ARBA" id="ARBA00022843"/>
    </source>
</evidence>
<dbReference type="InterPro" id="IPR014756">
    <property type="entry name" value="Ig_E-set"/>
</dbReference>
<evidence type="ECO:0000256" key="1">
    <source>
        <dbReference type="ARBA" id="ARBA00004167"/>
    </source>
</evidence>
<evidence type="ECO:0000256" key="10">
    <source>
        <dbReference type="ARBA" id="ARBA00022777"/>
    </source>
</evidence>
<protein>
    <recommendedName>
        <fullName evidence="3">receptor protein-tyrosine kinase</fullName>
        <ecNumber evidence="3">2.7.10.1</ecNumber>
    </recommendedName>
</protein>
<dbReference type="InterPro" id="IPR015943">
    <property type="entry name" value="WD40/YVTN_repeat-like_dom_sf"/>
</dbReference>
<dbReference type="GO" id="GO:0005524">
    <property type="term" value="F:ATP binding"/>
    <property type="evidence" value="ECO:0007669"/>
    <property type="project" value="UniProtKB-UniRule"/>
</dbReference>
<dbReference type="Pfam" id="PF07714">
    <property type="entry name" value="PK_Tyr_Ser-Thr"/>
    <property type="match status" value="1"/>
</dbReference>
<evidence type="ECO:0000256" key="3">
    <source>
        <dbReference type="ARBA" id="ARBA00011902"/>
    </source>
</evidence>
<dbReference type="SMART" id="SM00429">
    <property type="entry name" value="IPT"/>
    <property type="match status" value="3"/>
</dbReference>
<dbReference type="CDD" id="cd00603">
    <property type="entry name" value="IPT_PCSR"/>
    <property type="match status" value="1"/>
</dbReference>
<comment type="caution">
    <text evidence="20">Lacks conserved residue(s) required for the propagation of feature annotation.</text>
</comment>
<evidence type="ECO:0000256" key="11">
    <source>
        <dbReference type="ARBA" id="ARBA00022840"/>
    </source>
</evidence>
<dbReference type="CDD" id="cd00192">
    <property type="entry name" value="PTKc"/>
    <property type="match status" value="1"/>
</dbReference>
<dbReference type="InterPro" id="IPR008266">
    <property type="entry name" value="Tyr_kinase_AS"/>
</dbReference>
<keyword evidence="14 22" id="KW-0472">Membrane</keyword>